<evidence type="ECO:0000313" key="2">
    <source>
        <dbReference type="Proteomes" id="UP000286806"/>
    </source>
</evidence>
<gene>
    <name evidence="1" type="ORF">SFMTTN_1785</name>
</gene>
<dbReference type="AlphaFoldDB" id="A0A401JED0"/>
<keyword evidence="2" id="KW-1185">Reference proteome</keyword>
<evidence type="ECO:0000313" key="1">
    <source>
        <dbReference type="EMBL" id="GBL45973.1"/>
    </source>
</evidence>
<proteinExistence type="predicted"/>
<accession>A0A401JED0</accession>
<protein>
    <submittedName>
        <fullName evidence="1">Uncharacterized protein</fullName>
    </submittedName>
</protein>
<comment type="caution">
    <text evidence="1">The sequence shown here is derived from an EMBL/GenBank/DDBJ whole genome shotgun (WGS) entry which is preliminary data.</text>
</comment>
<dbReference type="Proteomes" id="UP000286806">
    <property type="component" value="Unassembled WGS sequence"/>
</dbReference>
<name>A0A401JED0_9PROT</name>
<dbReference type="EMBL" id="BGOW01000015">
    <property type="protein sequence ID" value="GBL45973.1"/>
    <property type="molecule type" value="Genomic_DNA"/>
</dbReference>
<sequence length="41" mass="4518">MFGNNPSQLEAQHPLLQAAKRVPAISAIRQPTGLVQYCRRG</sequence>
<reference evidence="1 2" key="1">
    <citation type="journal article" date="2019" name="Front. Microbiol.">
        <title>Genomes of Neutrophilic Sulfur-Oxidizing Chemolithoautotrophs Representing 9 Proteobacterial Species From 8 Genera.</title>
        <authorList>
            <person name="Watanabe T."/>
            <person name="Kojima H."/>
            <person name="Umezawa K."/>
            <person name="Hori C."/>
            <person name="Takasuka T.E."/>
            <person name="Kato Y."/>
            <person name="Fukui M."/>
        </authorList>
    </citation>
    <scope>NUCLEOTIDE SEQUENCE [LARGE SCALE GENOMIC DNA]</scope>
    <source>
        <strain evidence="1 2">TTN</strain>
    </source>
</reference>
<organism evidence="1 2">
    <name type="scientific">Sulfuriferula multivorans</name>
    <dbReference type="NCBI Taxonomy" id="1559896"/>
    <lineage>
        <taxon>Bacteria</taxon>
        <taxon>Pseudomonadati</taxon>
        <taxon>Pseudomonadota</taxon>
        <taxon>Betaproteobacteria</taxon>
        <taxon>Nitrosomonadales</taxon>
        <taxon>Sulfuricellaceae</taxon>
        <taxon>Sulfuriferula</taxon>
    </lineage>
</organism>